<evidence type="ECO:0000256" key="8">
    <source>
        <dbReference type="ARBA" id="ARBA00023012"/>
    </source>
</evidence>
<keyword evidence="8" id="KW-0902">Two-component regulatory system</keyword>
<evidence type="ECO:0000259" key="11">
    <source>
        <dbReference type="Pfam" id="PF02518"/>
    </source>
</evidence>
<evidence type="ECO:0000256" key="6">
    <source>
        <dbReference type="ARBA" id="ARBA00022777"/>
    </source>
</evidence>
<dbReference type="GO" id="GO:0005524">
    <property type="term" value="F:ATP binding"/>
    <property type="evidence" value="ECO:0007669"/>
    <property type="project" value="UniProtKB-KW"/>
</dbReference>
<dbReference type="InterPro" id="IPR036890">
    <property type="entry name" value="HATPase_C_sf"/>
</dbReference>
<keyword evidence="3" id="KW-0597">Phosphoprotein</keyword>
<protein>
    <recommendedName>
        <fullName evidence="2">histidine kinase</fullName>
        <ecNumber evidence="2">2.7.13.3</ecNumber>
    </recommendedName>
</protein>
<reference evidence="13" key="1">
    <citation type="submission" date="2020-02" db="EMBL/GenBank/DDBJ databases">
        <authorList>
            <person name="Meier V. D."/>
        </authorList>
    </citation>
    <scope>NUCLEOTIDE SEQUENCE</scope>
    <source>
        <strain evidence="13">AVDCRST_MAG61</strain>
    </source>
</reference>
<feature type="domain" description="Signal transduction histidine kinase subgroup 3 dimerisation and phosphoacceptor" evidence="12">
    <location>
        <begin position="223"/>
        <end position="289"/>
    </location>
</feature>
<dbReference type="GO" id="GO:0016020">
    <property type="term" value="C:membrane"/>
    <property type="evidence" value="ECO:0007669"/>
    <property type="project" value="InterPro"/>
</dbReference>
<accession>A0A6J4K4V9</accession>
<keyword evidence="10" id="KW-0472">Membrane</keyword>
<dbReference type="GO" id="GO:0046983">
    <property type="term" value="F:protein dimerization activity"/>
    <property type="evidence" value="ECO:0007669"/>
    <property type="project" value="InterPro"/>
</dbReference>
<dbReference type="Pfam" id="PF07730">
    <property type="entry name" value="HisKA_3"/>
    <property type="match status" value="1"/>
</dbReference>
<keyword evidence="10" id="KW-0812">Transmembrane</keyword>
<feature type="region of interest" description="Disordered" evidence="9">
    <location>
        <begin position="1"/>
        <end position="25"/>
    </location>
</feature>
<sequence>MALPRLVTRDASAAGRSRWGGPNAQTQSATAAARQGLVALLAARRDSVLATLAALVIGVETLRWADANRPLCLGAAVLAGLGLSLRRSHPVEAFLISAAGLAGVQVGARGMENDSVGFLLVYVLALYSLGRYAGRWRAWLGAGCVVSAMVVFYVGDFVAQDAPLRLSPGNVAFAFIFVGGPWGAGLAMRLRRQREASLRARNDSLVRQQEQQAEEARQAIIAERARIARELHDVVSHAISVSVLQARGARRMLGRDADAVSRALDAIEHTNAQALGDMRRLLALLREADEPEQHAPQPSLARLKELAQQVEAAGVPVRLEVTGAGAAPPPGVELSAFRIVQEALTNVLRHAGPGARATVEVRYAPDHLDLAVVDTGRGSGSARPSTGGHGLIGIRERVFVAGGRVAAGPEPQGGFAVRARLPYAVEVS</sequence>
<evidence type="ECO:0000256" key="10">
    <source>
        <dbReference type="SAM" id="Phobius"/>
    </source>
</evidence>
<proteinExistence type="predicted"/>
<evidence type="ECO:0000256" key="9">
    <source>
        <dbReference type="SAM" id="MobiDB-lite"/>
    </source>
</evidence>
<dbReference type="PANTHER" id="PTHR24421:SF10">
    <property type="entry name" value="NITRATE_NITRITE SENSOR PROTEIN NARQ"/>
    <property type="match status" value="1"/>
</dbReference>
<keyword evidence="4" id="KW-0808">Transferase</keyword>
<evidence type="ECO:0000256" key="3">
    <source>
        <dbReference type="ARBA" id="ARBA00022553"/>
    </source>
</evidence>
<evidence type="ECO:0000256" key="5">
    <source>
        <dbReference type="ARBA" id="ARBA00022741"/>
    </source>
</evidence>
<keyword evidence="5" id="KW-0547">Nucleotide-binding</keyword>
<feature type="transmembrane region" description="Helical" evidence="10">
    <location>
        <begin position="116"/>
        <end position="133"/>
    </location>
</feature>
<dbReference type="EC" id="2.7.13.3" evidence="2"/>
<feature type="transmembrane region" description="Helical" evidence="10">
    <location>
        <begin position="171"/>
        <end position="190"/>
    </location>
</feature>
<dbReference type="SUPFAM" id="SSF55874">
    <property type="entry name" value="ATPase domain of HSP90 chaperone/DNA topoisomerase II/histidine kinase"/>
    <property type="match status" value="1"/>
</dbReference>
<evidence type="ECO:0000256" key="4">
    <source>
        <dbReference type="ARBA" id="ARBA00022679"/>
    </source>
</evidence>
<dbReference type="Gene3D" id="1.20.5.1930">
    <property type="match status" value="1"/>
</dbReference>
<keyword evidence="7" id="KW-0067">ATP-binding</keyword>
<dbReference type="InterPro" id="IPR011712">
    <property type="entry name" value="Sig_transdc_His_kin_sub3_dim/P"/>
</dbReference>
<evidence type="ECO:0000256" key="7">
    <source>
        <dbReference type="ARBA" id="ARBA00022840"/>
    </source>
</evidence>
<comment type="catalytic activity">
    <reaction evidence="1">
        <text>ATP + protein L-histidine = ADP + protein N-phospho-L-histidine.</text>
        <dbReference type="EC" id="2.7.13.3"/>
    </reaction>
</comment>
<dbReference type="InterPro" id="IPR003594">
    <property type="entry name" value="HATPase_dom"/>
</dbReference>
<organism evidence="13">
    <name type="scientific">uncultured Friedmanniella sp</name>
    <dbReference type="NCBI Taxonomy" id="335381"/>
    <lineage>
        <taxon>Bacteria</taxon>
        <taxon>Bacillati</taxon>
        <taxon>Actinomycetota</taxon>
        <taxon>Actinomycetes</taxon>
        <taxon>Propionibacteriales</taxon>
        <taxon>Nocardioidaceae</taxon>
        <taxon>Friedmanniella</taxon>
        <taxon>environmental samples</taxon>
    </lineage>
</organism>
<evidence type="ECO:0000256" key="1">
    <source>
        <dbReference type="ARBA" id="ARBA00000085"/>
    </source>
</evidence>
<gene>
    <name evidence="13" type="ORF">AVDCRST_MAG61-558</name>
</gene>
<dbReference type="AlphaFoldDB" id="A0A6J4K4V9"/>
<keyword evidence="10" id="KW-1133">Transmembrane helix</keyword>
<feature type="domain" description="Histidine kinase/HSP90-like ATPase" evidence="11">
    <location>
        <begin position="332"/>
        <end position="423"/>
    </location>
</feature>
<evidence type="ECO:0000313" key="13">
    <source>
        <dbReference type="EMBL" id="CAA9295631.1"/>
    </source>
</evidence>
<keyword evidence="6" id="KW-0418">Kinase</keyword>
<dbReference type="EMBL" id="CADCTT010000083">
    <property type="protein sequence ID" value="CAA9295631.1"/>
    <property type="molecule type" value="Genomic_DNA"/>
</dbReference>
<evidence type="ECO:0000259" key="12">
    <source>
        <dbReference type="Pfam" id="PF07730"/>
    </source>
</evidence>
<dbReference type="Gene3D" id="3.30.565.10">
    <property type="entry name" value="Histidine kinase-like ATPase, C-terminal domain"/>
    <property type="match status" value="1"/>
</dbReference>
<feature type="transmembrane region" description="Helical" evidence="10">
    <location>
        <begin position="140"/>
        <end position="159"/>
    </location>
</feature>
<dbReference type="CDD" id="cd16917">
    <property type="entry name" value="HATPase_UhpB-NarQ-NarX-like"/>
    <property type="match status" value="1"/>
</dbReference>
<dbReference type="PANTHER" id="PTHR24421">
    <property type="entry name" value="NITRATE/NITRITE SENSOR PROTEIN NARX-RELATED"/>
    <property type="match status" value="1"/>
</dbReference>
<evidence type="ECO:0000256" key="2">
    <source>
        <dbReference type="ARBA" id="ARBA00012438"/>
    </source>
</evidence>
<name>A0A6J4K4V9_9ACTN</name>
<dbReference type="Pfam" id="PF02518">
    <property type="entry name" value="HATPase_c"/>
    <property type="match status" value="1"/>
</dbReference>
<dbReference type="GO" id="GO:0000155">
    <property type="term" value="F:phosphorelay sensor kinase activity"/>
    <property type="evidence" value="ECO:0007669"/>
    <property type="project" value="InterPro"/>
</dbReference>
<dbReference type="InterPro" id="IPR050482">
    <property type="entry name" value="Sensor_HK_TwoCompSys"/>
</dbReference>